<gene>
    <name evidence="1" type="ORF">Rcae01_06242</name>
</gene>
<reference evidence="1 2" key="1">
    <citation type="submission" date="2024-02" db="EMBL/GenBank/DDBJ databases">
        <title>Rhodopirellula caenicola NBRC 110016.</title>
        <authorList>
            <person name="Ichikawa N."/>
            <person name="Katano-Makiyama Y."/>
            <person name="Hidaka K."/>
        </authorList>
    </citation>
    <scope>NUCLEOTIDE SEQUENCE [LARGE SCALE GENOMIC DNA]</scope>
    <source>
        <strain evidence="1 2">NBRC 110016</strain>
    </source>
</reference>
<evidence type="ECO:0000313" key="2">
    <source>
        <dbReference type="Proteomes" id="UP001416858"/>
    </source>
</evidence>
<comment type="caution">
    <text evidence="1">The sequence shown here is derived from an EMBL/GenBank/DDBJ whole genome shotgun (WGS) entry which is preliminary data.</text>
</comment>
<organism evidence="1 2">
    <name type="scientific">Novipirellula caenicola</name>
    <dbReference type="NCBI Taxonomy" id="1536901"/>
    <lineage>
        <taxon>Bacteria</taxon>
        <taxon>Pseudomonadati</taxon>
        <taxon>Planctomycetota</taxon>
        <taxon>Planctomycetia</taxon>
        <taxon>Pirellulales</taxon>
        <taxon>Pirellulaceae</taxon>
        <taxon>Novipirellula</taxon>
    </lineage>
</organism>
<keyword evidence="2" id="KW-1185">Reference proteome</keyword>
<proteinExistence type="predicted"/>
<protein>
    <submittedName>
        <fullName evidence="1">Uncharacterized protein</fullName>
    </submittedName>
</protein>
<evidence type="ECO:0000313" key="1">
    <source>
        <dbReference type="EMBL" id="GAA5510732.1"/>
    </source>
</evidence>
<name>A0ABP9W026_9BACT</name>
<dbReference type="EMBL" id="BAABRO010000027">
    <property type="protein sequence ID" value="GAA5510732.1"/>
    <property type="molecule type" value="Genomic_DNA"/>
</dbReference>
<sequence>MSDSGPGSLGKLCRLSAFYSSATQEAVVEQKIKNRFKNDARHADNAFSSDPPSFRPKWSGNGIVAVCMVELRIPVEIRCV</sequence>
<accession>A0ABP9W026</accession>
<dbReference type="Proteomes" id="UP001416858">
    <property type="component" value="Unassembled WGS sequence"/>
</dbReference>